<dbReference type="Pfam" id="PF22513">
    <property type="entry name" value="FitA-like_RHH"/>
    <property type="match status" value="1"/>
</dbReference>
<evidence type="ECO:0000313" key="3">
    <source>
        <dbReference type="Proteomes" id="UP001465331"/>
    </source>
</evidence>
<comment type="caution">
    <text evidence="2">The sequence shown here is derived from an EMBL/GenBank/DDBJ whole genome shotgun (WGS) entry which is preliminary data.</text>
</comment>
<dbReference type="InterPro" id="IPR010985">
    <property type="entry name" value="Ribbon_hlx_hlx"/>
</dbReference>
<protein>
    <submittedName>
        <fullName evidence="2">Arc family DNA-binding protein</fullName>
    </submittedName>
</protein>
<keyword evidence="2" id="KW-0238">DNA-binding</keyword>
<accession>A0ABV2AB82</accession>
<dbReference type="Proteomes" id="UP001465331">
    <property type="component" value="Unassembled WGS sequence"/>
</dbReference>
<evidence type="ECO:0000313" key="2">
    <source>
        <dbReference type="EMBL" id="MES0873714.1"/>
    </source>
</evidence>
<gene>
    <name evidence="2" type="ORF">ABSH63_06825</name>
</gene>
<dbReference type="Gene3D" id="1.10.1220.10">
    <property type="entry name" value="Met repressor-like"/>
    <property type="match status" value="1"/>
</dbReference>
<dbReference type="SUPFAM" id="SSF47598">
    <property type="entry name" value="Ribbon-helix-helix"/>
    <property type="match status" value="1"/>
</dbReference>
<dbReference type="GO" id="GO:0003677">
    <property type="term" value="F:DNA binding"/>
    <property type="evidence" value="ECO:0007669"/>
    <property type="project" value="UniProtKB-KW"/>
</dbReference>
<keyword evidence="3" id="KW-1185">Reference proteome</keyword>
<name>A0ABV2AB82_9GAMM</name>
<dbReference type="InterPro" id="IPR053853">
    <property type="entry name" value="FitA-like_RHH"/>
</dbReference>
<dbReference type="InterPro" id="IPR013321">
    <property type="entry name" value="Arc_rbn_hlx_hlx"/>
</dbReference>
<proteinExistence type="predicted"/>
<sequence length="79" mass="8660">MPTLTIRDLPLDVHQALKTRARAHGRSTEAEVRAILQDAARPEGDVRVGDLLVSIGKSIGGVELDIRRDRQPAPYADFS</sequence>
<dbReference type="EMBL" id="JBEPIJ010000006">
    <property type="protein sequence ID" value="MES0873714.1"/>
    <property type="molecule type" value="Genomic_DNA"/>
</dbReference>
<feature type="domain" description="Antitoxin FitA-like ribbon-helix-helix" evidence="1">
    <location>
        <begin position="2"/>
        <end position="40"/>
    </location>
</feature>
<reference evidence="2 3" key="1">
    <citation type="submission" date="2024-06" db="EMBL/GenBank/DDBJ databases">
        <authorList>
            <person name="Li Z."/>
            <person name="Jiang Y."/>
        </authorList>
    </citation>
    <scope>NUCLEOTIDE SEQUENCE [LARGE SCALE GENOMIC DNA]</scope>
    <source>
        <strain evidence="2 3">HSW-8</strain>
    </source>
</reference>
<evidence type="ECO:0000259" key="1">
    <source>
        <dbReference type="Pfam" id="PF22513"/>
    </source>
</evidence>
<dbReference type="RefSeq" id="WP_352888536.1">
    <property type="nucleotide sequence ID" value="NZ_JBEPIJ010000006.1"/>
</dbReference>
<organism evidence="2 3">
    <name type="scientific">Sinimarinibacterium thermocellulolyticum</name>
    <dbReference type="NCBI Taxonomy" id="3170016"/>
    <lineage>
        <taxon>Bacteria</taxon>
        <taxon>Pseudomonadati</taxon>
        <taxon>Pseudomonadota</taxon>
        <taxon>Gammaproteobacteria</taxon>
        <taxon>Nevskiales</taxon>
        <taxon>Nevskiaceae</taxon>
        <taxon>Sinimarinibacterium</taxon>
    </lineage>
</organism>